<feature type="active site" description="Thioimidate intermediate" evidence="6">
    <location>
        <position position="302"/>
    </location>
</feature>
<keyword evidence="2" id="KW-0677">Repeat</keyword>
<dbReference type="HAMAP" id="MF_02250">
    <property type="entry name" value="GMPR_GuaB1"/>
    <property type="match status" value="1"/>
</dbReference>
<evidence type="ECO:0000313" key="11">
    <source>
        <dbReference type="EMBL" id="AFM17551.1"/>
    </source>
</evidence>
<comment type="function">
    <text evidence="6">Involved in the purine-salvage pathway. Catalyzes the NADPH-dependent conversion of GMP to IMP.</text>
</comment>
<dbReference type="STRING" id="710421.Mycch_2790"/>
<reference evidence="11 12" key="1">
    <citation type="submission" date="2012-06" db="EMBL/GenBank/DDBJ databases">
        <title>Complete sequence of chromosome of Mycobacterium chubuense NBB4.</title>
        <authorList>
            <consortium name="US DOE Joint Genome Institute"/>
            <person name="Lucas S."/>
            <person name="Han J."/>
            <person name="Lapidus A."/>
            <person name="Cheng J.-F."/>
            <person name="Goodwin L."/>
            <person name="Pitluck S."/>
            <person name="Peters L."/>
            <person name="Mikhailova N."/>
            <person name="Teshima H."/>
            <person name="Detter J.C."/>
            <person name="Han C."/>
            <person name="Tapia R."/>
            <person name="Land M."/>
            <person name="Hauser L."/>
            <person name="Kyrpides N."/>
            <person name="Ivanova N."/>
            <person name="Pagani I."/>
            <person name="Mattes T."/>
            <person name="Holmes A."/>
            <person name="Rutledge P."/>
            <person name="Paulsen I."/>
            <person name="Coleman N."/>
            <person name="Woyke T."/>
        </authorList>
    </citation>
    <scope>NUCLEOTIDE SEQUENCE [LARGE SCALE GENOMIC DNA]</scope>
    <source>
        <strain evidence="11 12">NBB4</strain>
    </source>
</reference>
<feature type="binding site" description="in other chain" evidence="8">
    <location>
        <position position="302"/>
    </location>
    <ligand>
        <name>K(+)</name>
        <dbReference type="ChEBI" id="CHEBI:29103"/>
        <note>ligand shared between two tetrameric partners</note>
    </ligand>
</feature>
<dbReference type="PANTHER" id="PTHR43170">
    <property type="entry name" value="GMP REDUCTASE"/>
    <property type="match status" value="1"/>
</dbReference>
<keyword evidence="5 9" id="KW-0129">CBS domain</keyword>
<dbReference type="AlphaFoldDB" id="I4BJU4"/>
<dbReference type="InterPro" id="IPR001093">
    <property type="entry name" value="IMP_DH_GMPRt"/>
</dbReference>
<keyword evidence="3 6" id="KW-0521">NADP</keyword>
<dbReference type="SUPFAM" id="SSF51412">
    <property type="entry name" value="Inosine monophosphate dehydrogenase (IMPDH)"/>
    <property type="match status" value="1"/>
</dbReference>
<evidence type="ECO:0000256" key="4">
    <source>
        <dbReference type="ARBA" id="ARBA00023002"/>
    </source>
</evidence>
<evidence type="ECO:0000256" key="7">
    <source>
        <dbReference type="PIRSR" id="PIRSR000130-3"/>
    </source>
</evidence>
<dbReference type="Gene3D" id="3.20.20.70">
    <property type="entry name" value="Aldolase class I"/>
    <property type="match status" value="1"/>
</dbReference>
<feature type="binding site" evidence="6">
    <location>
        <begin position="295"/>
        <end position="297"/>
    </location>
    <ligand>
        <name>NADP(+)</name>
        <dbReference type="ChEBI" id="CHEBI:58349"/>
    </ligand>
</feature>
<dbReference type="PIRSF" id="PIRSF000130">
    <property type="entry name" value="IMPDH"/>
    <property type="match status" value="1"/>
</dbReference>
<keyword evidence="12" id="KW-1185">Reference proteome</keyword>
<feature type="binding site" description="in other chain" evidence="8">
    <location>
        <position position="297"/>
    </location>
    <ligand>
        <name>K(+)</name>
        <dbReference type="ChEBI" id="CHEBI:29103"/>
        <note>ligand shared between two tetrameric partners</note>
    </ligand>
</feature>
<organism evidence="11 12">
    <name type="scientific">Mycolicibacterium chubuense (strain NBB4)</name>
    <name type="common">Mycobacterium chubuense</name>
    <dbReference type="NCBI Taxonomy" id="710421"/>
    <lineage>
        <taxon>Bacteria</taxon>
        <taxon>Bacillati</taxon>
        <taxon>Actinomycetota</taxon>
        <taxon>Actinomycetes</taxon>
        <taxon>Mycobacteriales</taxon>
        <taxon>Mycobacteriaceae</taxon>
        <taxon>Mycolicibacterium</taxon>
    </lineage>
</organism>
<dbReference type="HOGENOM" id="CLU_022552_2_1_11"/>
<dbReference type="NCBIfam" id="NF005869">
    <property type="entry name" value="PRK07807.1"/>
    <property type="match status" value="1"/>
</dbReference>
<dbReference type="GO" id="GO:0005829">
    <property type="term" value="C:cytosol"/>
    <property type="evidence" value="ECO:0007669"/>
    <property type="project" value="TreeGrafter"/>
</dbReference>
<dbReference type="NCBIfam" id="TIGR01303">
    <property type="entry name" value="IMP_DH_rel_1"/>
    <property type="match status" value="1"/>
</dbReference>
<dbReference type="KEGG" id="mcb:Mycch_2790"/>
<comment type="pathway">
    <text evidence="6">Purine metabolism; IMP biosynthesis via salvage pathway.</text>
</comment>
<gene>
    <name evidence="6" type="primary">guaB1</name>
    <name evidence="11" type="ordered locus">Mycch_2790</name>
</gene>
<dbReference type="OrthoDB" id="9805398at2"/>
<dbReference type="PATRIC" id="fig|710421.3.peg.2780"/>
<dbReference type="Proteomes" id="UP000006057">
    <property type="component" value="Chromosome"/>
</dbReference>
<dbReference type="InterPro" id="IPR000644">
    <property type="entry name" value="CBS_dom"/>
</dbReference>
<keyword evidence="8" id="KW-0630">Potassium</keyword>
<evidence type="ECO:0000256" key="8">
    <source>
        <dbReference type="PIRSR" id="PIRSR000130-4"/>
    </source>
</evidence>
<evidence type="ECO:0000256" key="9">
    <source>
        <dbReference type="PROSITE-ProRule" id="PRU00703"/>
    </source>
</evidence>
<feature type="binding site" description="in other chain" evidence="8">
    <location>
        <position position="299"/>
    </location>
    <ligand>
        <name>K(+)</name>
        <dbReference type="ChEBI" id="CHEBI:29103"/>
        <note>ligand shared between two tetrameric partners</note>
    </ligand>
</feature>
<dbReference type="GO" id="GO:0032264">
    <property type="term" value="P:IMP salvage"/>
    <property type="evidence" value="ECO:0007669"/>
    <property type="project" value="UniProtKB-UniRule"/>
</dbReference>
<evidence type="ECO:0000256" key="6">
    <source>
        <dbReference type="HAMAP-Rule" id="MF_02250"/>
    </source>
</evidence>
<sequence length="478" mass="49607">MKFLDGHRPPYDLTYNDVFIVPGPSEVPSRFDVDLATVDGSGTTIPVVVANMTAVAGRRMAETVARRGGIVVLPQDLPLSVVQHTVEFVKSRDTVVDTPVTLSPDDSVSDACALINKRAHGAAVVLSDDRPVGLVTEAVCSGVDRFTRVRDVAMTDFVSAPVGTEPRKVFDLLEHAPVGVAVLTEADGSLAGVLTRTGAVRAGIYSPAVDAGGRLRIAAAVGINGDVAAKARDLADAGADLLVIDTAHGHQHRMLDAIAAVSALDLGLPLVAGNVVSAEGTRDLINAGATIVKVGVGPGAMCTTRMMTGVGRPQFSAVLECSTAARELGGHVWADGGVRHPRDVALALAAGASNVMIGSWFAGTFESPGDLMHDRSGQPYKESYGMASKRAVAARTAGDSAFDRARKALFEEGISTSRMSLDPIRGGVEDLLDHITSGVRSTCTYVGAATLPELHEKVVLGVQSAAGFAEGHPLPTGW</sequence>
<dbReference type="GO" id="GO:0003920">
    <property type="term" value="F:GMP reductase activity"/>
    <property type="evidence" value="ECO:0007669"/>
    <property type="project" value="UniProtKB-UniRule"/>
</dbReference>
<protein>
    <recommendedName>
        <fullName evidence="6">GMP reductase</fullName>
        <ecNumber evidence="6">1.7.1.7</ecNumber>
    </recommendedName>
    <alternativeName>
        <fullName evidence="6">Guanosine 5'-monophosphate reductase</fullName>
        <shortName evidence="6">GMPR</shortName>
    </alternativeName>
</protein>
<feature type="binding site" evidence="6">
    <location>
        <begin position="245"/>
        <end position="247"/>
    </location>
    <ligand>
        <name>NADP(+)</name>
        <dbReference type="ChEBI" id="CHEBI:58349"/>
    </ligand>
</feature>
<dbReference type="CDD" id="cd02205">
    <property type="entry name" value="CBS_pair_SF"/>
    <property type="match status" value="1"/>
</dbReference>
<dbReference type="EC" id="1.7.1.7" evidence="6"/>
<dbReference type="InterPro" id="IPR005991">
    <property type="entry name" value="GUAB1"/>
</dbReference>
<proteinExistence type="inferred from homology"/>
<feature type="binding site" evidence="7">
    <location>
        <begin position="295"/>
        <end position="297"/>
    </location>
    <ligand>
        <name>NAD(+)</name>
        <dbReference type="ChEBI" id="CHEBI:57540"/>
    </ligand>
</feature>
<dbReference type="Pfam" id="PF00478">
    <property type="entry name" value="IMPDH"/>
    <property type="match status" value="1"/>
</dbReference>
<feature type="binding site" evidence="7">
    <location>
        <begin position="245"/>
        <end position="247"/>
    </location>
    <ligand>
        <name>NAD(+)</name>
        <dbReference type="ChEBI" id="CHEBI:57540"/>
    </ligand>
</feature>
<dbReference type="SMART" id="SM01240">
    <property type="entry name" value="IMPDH"/>
    <property type="match status" value="1"/>
</dbReference>
<evidence type="ECO:0000313" key="12">
    <source>
        <dbReference type="Proteomes" id="UP000006057"/>
    </source>
</evidence>
<dbReference type="EMBL" id="CP003053">
    <property type="protein sequence ID" value="AFM17551.1"/>
    <property type="molecule type" value="Genomic_DNA"/>
</dbReference>
<evidence type="ECO:0000256" key="1">
    <source>
        <dbReference type="ARBA" id="ARBA00022726"/>
    </source>
</evidence>
<dbReference type="eggNOG" id="COG0517">
    <property type="taxonomic scope" value="Bacteria"/>
</dbReference>
<comment type="catalytic activity">
    <reaction evidence="6">
        <text>IMP + NH4(+) + NADP(+) = GMP + NADPH + 2 H(+)</text>
        <dbReference type="Rhea" id="RHEA:17185"/>
        <dbReference type="ChEBI" id="CHEBI:15378"/>
        <dbReference type="ChEBI" id="CHEBI:28938"/>
        <dbReference type="ChEBI" id="CHEBI:57783"/>
        <dbReference type="ChEBI" id="CHEBI:58053"/>
        <dbReference type="ChEBI" id="CHEBI:58115"/>
        <dbReference type="ChEBI" id="CHEBI:58349"/>
        <dbReference type="EC" id="1.7.1.7"/>
    </reaction>
</comment>
<dbReference type="PANTHER" id="PTHR43170:SF5">
    <property type="entry name" value="GMP REDUCTASE"/>
    <property type="match status" value="1"/>
</dbReference>
<dbReference type="SUPFAM" id="SSF54631">
    <property type="entry name" value="CBS-domain pair"/>
    <property type="match status" value="1"/>
</dbReference>
<evidence type="ECO:0000256" key="3">
    <source>
        <dbReference type="ARBA" id="ARBA00022857"/>
    </source>
</evidence>
<evidence type="ECO:0000256" key="5">
    <source>
        <dbReference type="ARBA" id="ARBA00023122"/>
    </source>
</evidence>
<dbReference type="GO" id="GO:0003938">
    <property type="term" value="F:IMP dehydrogenase activity"/>
    <property type="evidence" value="ECO:0007669"/>
    <property type="project" value="InterPro"/>
</dbReference>
<evidence type="ECO:0000259" key="10">
    <source>
        <dbReference type="PROSITE" id="PS51371"/>
    </source>
</evidence>
<keyword evidence="4 6" id="KW-0560">Oxidoreductase</keyword>
<dbReference type="PROSITE" id="PS51371">
    <property type="entry name" value="CBS"/>
    <property type="match status" value="1"/>
</dbReference>
<dbReference type="InterPro" id="IPR005990">
    <property type="entry name" value="IMP_DH"/>
</dbReference>
<comment type="similarity">
    <text evidence="6">Belongs to the IMPDH/GMPR family. GuaB1 subfamily.</text>
</comment>
<dbReference type="eggNOG" id="COG0516">
    <property type="taxonomic scope" value="Bacteria"/>
</dbReference>
<evidence type="ECO:0000256" key="2">
    <source>
        <dbReference type="ARBA" id="ARBA00022737"/>
    </source>
</evidence>
<dbReference type="FunFam" id="3.20.20.70:FF:000424">
    <property type="entry name" value="Inosine-5'-monophosphate dehydrogenase 2"/>
    <property type="match status" value="1"/>
</dbReference>
<dbReference type="RefSeq" id="WP_014816028.1">
    <property type="nucleotide sequence ID" value="NC_018027.1"/>
</dbReference>
<dbReference type="InterPro" id="IPR050139">
    <property type="entry name" value="GMP_reductase"/>
</dbReference>
<accession>I4BJU4</accession>
<dbReference type="InterPro" id="IPR046342">
    <property type="entry name" value="CBS_dom_sf"/>
</dbReference>
<comment type="cofactor">
    <cofactor evidence="6">
        <name>a monovalent cation</name>
        <dbReference type="ChEBI" id="CHEBI:60242"/>
    </cofactor>
</comment>
<keyword evidence="1 6" id="KW-0660">Purine salvage</keyword>
<dbReference type="InterPro" id="IPR013785">
    <property type="entry name" value="Aldolase_TIM"/>
</dbReference>
<dbReference type="CDD" id="cd00381">
    <property type="entry name" value="IMPDH"/>
    <property type="match status" value="1"/>
</dbReference>
<name>I4BJU4_MYCCN</name>
<dbReference type="Pfam" id="PF00571">
    <property type="entry name" value="CBS"/>
    <property type="match status" value="2"/>
</dbReference>
<keyword evidence="7" id="KW-0520">NAD</keyword>
<dbReference type="GO" id="GO:0006166">
    <property type="term" value="P:purine ribonucleoside salvage"/>
    <property type="evidence" value="ECO:0007669"/>
    <property type="project" value="UniProtKB-KW"/>
</dbReference>
<feature type="domain" description="CBS" evidence="10">
    <location>
        <begin position="95"/>
        <end position="152"/>
    </location>
</feature>